<dbReference type="SUPFAM" id="SSF52540">
    <property type="entry name" value="P-loop containing nucleoside triphosphate hydrolases"/>
    <property type="match status" value="1"/>
</dbReference>
<gene>
    <name evidence="1" type="ORF">HYR64_08175</name>
</gene>
<organism evidence="1 2">
    <name type="scientific">Fimbriimonas ginsengisoli</name>
    <dbReference type="NCBI Taxonomy" id="1005039"/>
    <lineage>
        <taxon>Bacteria</taxon>
        <taxon>Bacillati</taxon>
        <taxon>Armatimonadota</taxon>
        <taxon>Fimbriimonadia</taxon>
        <taxon>Fimbriimonadales</taxon>
        <taxon>Fimbriimonadaceae</taxon>
        <taxon>Fimbriimonas</taxon>
    </lineage>
</organism>
<dbReference type="Pfam" id="PF14516">
    <property type="entry name" value="AAA_35"/>
    <property type="match status" value="1"/>
</dbReference>
<dbReference type="InterPro" id="IPR027417">
    <property type="entry name" value="P-loop_NTPase"/>
</dbReference>
<dbReference type="AlphaFoldDB" id="A0A931PW89"/>
<sequence>MGRGAHLARELGLRYATTDFQKIGSSQLASEDQFYKLLAATLARQIGFTYDFAGEWLDVFGPGINMDNFIRTVLDASPGPLVWFMDEADRLFGIPFASDFFGLIRSWHNSRATESHGPWGRFTVAISYATEAHLFIQDLNQSPFNVGRHLQLRGFDREQVEELNHRYGDPLVSPGETQALLQLVSGQPFLTRRALDVVKRGAMDFPALLAHADRDDGPFGDHLKRILVAVSQLPEVLDALRSSPETSHLRDADGFHRLVSGGVMYQTSDNKIAFTCELYRRYLQMHLSP</sequence>
<evidence type="ECO:0000313" key="1">
    <source>
        <dbReference type="EMBL" id="MBI1757065.1"/>
    </source>
</evidence>
<reference evidence="1" key="1">
    <citation type="submission" date="2020-07" db="EMBL/GenBank/DDBJ databases">
        <title>Huge and variable diversity of episymbiotic CPR bacteria and DPANN archaea in groundwater ecosystems.</title>
        <authorList>
            <person name="He C.Y."/>
            <person name="Keren R."/>
            <person name="Whittaker M."/>
            <person name="Farag I.F."/>
            <person name="Doudna J."/>
            <person name="Cate J.H.D."/>
            <person name="Banfield J.F."/>
        </authorList>
    </citation>
    <scope>NUCLEOTIDE SEQUENCE</scope>
    <source>
        <strain evidence="1">NC_groundwater_17_Pr7_B-0.1um_64_12</strain>
    </source>
</reference>
<name>A0A931PW89_FIMGI</name>
<evidence type="ECO:0000313" key="2">
    <source>
        <dbReference type="Proteomes" id="UP000727962"/>
    </source>
</evidence>
<dbReference type="Proteomes" id="UP000727962">
    <property type="component" value="Unassembled WGS sequence"/>
</dbReference>
<proteinExistence type="predicted"/>
<comment type="caution">
    <text evidence="1">The sequence shown here is derived from an EMBL/GenBank/DDBJ whole genome shotgun (WGS) entry which is preliminary data.</text>
</comment>
<protein>
    <submittedName>
        <fullName evidence="1">AAA-like domain-containing protein</fullName>
    </submittedName>
</protein>
<accession>A0A931PW89</accession>
<dbReference type="EMBL" id="JACOSL010000050">
    <property type="protein sequence ID" value="MBI1757065.1"/>
    <property type="molecule type" value="Genomic_DNA"/>
</dbReference>